<name>A0A347UFQ2_9RHOB</name>
<reference evidence="2 3" key="1">
    <citation type="submission" date="2018-09" db="EMBL/GenBank/DDBJ databases">
        <title>Profundibacter amoris BAR1 gen. nov., sp. nov., a new member of the Roseobacter clade isolated at Lokis Castle Vent Field on the Arctic Mid-Oceanic Ridge.</title>
        <authorList>
            <person name="Le Moine Bauer S."/>
            <person name="Sjoeberg A.G."/>
            <person name="L'Haridon S."/>
            <person name="Stokke R."/>
            <person name="Roalkvam I."/>
            <person name="Steen I.H."/>
            <person name="Dahle H."/>
        </authorList>
    </citation>
    <scope>NUCLEOTIDE SEQUENCE [LARGE SCALE GENOMIC DNA]</scope>
    <source>
        <strain evidence="2 3">BAR1</strain>
    </source>
</reference>
<gene>
    <name evidence="2" type="ORF">BAR1_06885</name>
</gene>
<feature type="transmembrane region" description="Helical" evidence="1">
    <location>
        <begin position="12"/>
        <end position="30"/>
    </location>
</feature>
<keyword evidence="3" id="KW-1185">Reference proteome</keyword>
<dbReference type="OrthoDB" id="7202488at2"/>
<feature type="transmembrane region" description="Helical" evidence="1">
    <location>
        <begin position="42"/>
        <end position="60"/>
    </location>
</feature>
<dbReference type="RefSeq" id="WP_118942337.1">
    <property type="nucleotide sequence ID" value="NZ_CP032125.1"/>
</dbReference>
<sequence length="191" mass="21419">MKKMIENRQVILLLYIVAMVAGYFAFRLLYGVSDSFPFSQELLLVFLGAIATILITALLLNQQTELELRKEGQVLLLDQKSTTYMALIEHIGEIVEKGRLDPEGVAELRVLNHKLAMIGSADVIGQFSDVLRRLDDSTADQAISDAEQAQIMQSVAVLNYHMRRDLLGRIEGEDDQQVLQKIVANSNDLED</sequence>
<proteinExistence type="predicted"/>
<dbReference type="AlphaFoldDB" id="A0A347UFQ2"/>
<accession>A0A347UFQ2</accession>
<keyword evidence="1" id="KW-1133">Transmembrane helix</keyword>
<dbReference type="EMBL" id="CP032125">
    <property type="protein sequence ID" value="AXX97680.1"/>
    <property type="molecule type" value="Genomic_DNA"/>
</dbReference>
<evidence type="ECO:0000256" key="1">
    <source>
        <dbReference type="SAM" id="Phobius"/>
    </source>
</evidence>
<keyword evidence="1" id="KW-0812">Transmembrane</keyword>
<evidence type="ECO:0000313" key="3">
    <source>
        <dbReference type="Proteomes" id="UP000261704"/>
    </source>
</evidence>
<keyword evidence="1" id="KW-0472">Membrane</keyword>
<dbReference type="KEGG" id="pamo:BAR1_06885"/>
<organism evidence="2 3">
    <name type="scientific">Profundibacter amoris</name>
    <dbReference type="NCBI Taxonomy" id="2171755"/>
    <lineage>
        <taxon>Bacteria</taxon>
        <taxon>Pseudomonadati</taxon>
        <taxon>Pseudomonadota</taxon>
        <taxon>Alphaproteobacteria</taxon>
        <taxon>Rhodobacterales</taxon>
        <taxon>Paracoccaceae</taxon>
        <taxon>Profundibacter</taxon>
    </lineage>
</organism>
<protein>
    <submittedName>
        <fullName evidence="2">Uncharacterized protein</fullName>
    </submittedName>
</protein>
<evidence type="ECO:0000313" key="2">
    <source>
        <dbReference type="EMBL" id="AXX97680.1"/>
    </source>
</evidence>
<dbReference type="Proteomes" id="UP000261704">
    <property type="component" value="Chromosome"/>
</dbReference>